<dbReference type="Proteomes" id="UP000036681">
    <property type="component" value="Unplaced"/>
</dbReference>
<sequence length="122" mass="13580">MSGCCRISSFGESRSCTVVPVALLRAVRVMLVAFYEVEASVKERASWKVGPTGNCGVWGVLSGQRLVFALRKYLAGQGSKGAQRDEGRGYATTLNDMAFSQDKEPFTPVEFRWWPRPEKPSW</sequence>
<evidence type="ECO:0000313" key="1">
    <source>
        <dbReference type="Proteomes" id="UP000036681"/>
    </source>
</evidence>
<accession>A0A0M3HMW4</accession>
<keyword evidence="1" id="KW-1185">Reference proteome</keyword>
<organism evidence="1 2">
    <name type="scientific">Ascaris lumbricoides</name>
    <name type="common">Giant roundworm</name>
    <dbReference type="NCBI Taxonomy" id="6252"/>
    <lineage>
        <taxon>Eukaryota</taxon>
        <taxon>Metazoa</taxon>
        <taxon>Ecdysozoa</taxon>
        <taxon>Nematoda</taxon>
        <taxon>Chromadorea</taxon>
        <taxon>Rhabditida</taxon>
        <taxon>Spirurina</taxon>
        <taxon>Ascaridomorpha</taxon>
        <taxon>Ascaridoidea</taxon>
        <taxon>Ascarididae</taxon>
        <taxon>Ascaris</taxon>
    </lineage>
</organism>
<dbReference type="AlphaFoldDB" id="A0A0M3HMW4"/>
<name>A0A0M3HMW4_ASCLU</name>
<proteinExistence type="predicted"/>
<dbReference type="WBParaSite" id="ALUE_0000293801-mRNA-1">
    <property type="protein sequence ID" value="ALUE_0000293801-mRNA-1"/>
    <property type="gene ID" value="ALUE_0000293801"/>
</dbReference>
<protein>
    <submittedName>
        <fullName evidence="2">Secreted protein</fullName>
    </submittedName>
</protein>
<reference evidence="2" key="1">
    <citation type="submission" date="2017-02" db="UniProtKB">
        <authorList>
            <consortium name="WormBaseParasite"/>
        </authorList>
    </citation>
    <scope>IDENTIFICATION</scope>
</reference>
<evidence type="ECO:0000313" key="2">
    <source>
        <dbReference type="WBParaSite" id="ALUE_0000293801-mRNA-1"/>
    </source>
</evidence>